<dbReference type="InterPro" id="IPR010982">
    <property type="entry name" value="Lambda_DNA-bd_dom_sf"/>
</dbReference>
<evidence type="ECO:0000259" key="1">
    <source>
        <dbReference type="PROSITE" id="PS50943"/>
    </source>
</evidence>
<proteinExistence type="predicted"/>
<dbReference type="SUPFAM" id="SSF47413">
    <property type="entry name" value="lambda repressor-like DNA-binding domains"/>
    <property type="match status" value="1"/>
</dbReference>
<dbReference type="AlphaFoldDB" id="A0AB39RYC9"/>
<dbReference type="Gene3D" id="1.10.260.40">
    <property type="entry name" value="lambda repressor-like DNA-binding domains"/>
    <property type="match status" value="1"/>
</dbReference>
<organism evidence="2">
    <name type="scientific">Streptomyces sp. R35</name>
    <dbReference type="NCBI Taxonomy" id="3238630"/>
    <lineage>
        <taxon>Bacteria</taxon>
        <taxon>Bacillati</taxon>
        <taxon>Actinomycetota</taxon>
        <taxon>Actinomycetes</taxon>
        <taxon>Kitasatosporales</taxon>
        <taxon>Streptomycetaceae</taxon>
        <taxon>Streptomyces</taxon>
    </lineage>
</organism>
<feature type="domain" description="HTH cro/C1-type" evidence="1">
    <location>
        <begin position="40"/>
        <end position="87"/>
    </location>
</feature>
<dbReference type="CDD" id="cd00093">
    <property type="entry name" value="HTH_XRE"/>
    <property type="match status" value="1"/>
</dbReference>
<dbReference type="GO" id="GO:0003677">
    <property type="term" value="F:DNA binding"/>
    <property type="evidence" value="ECO:0007669"/>
    <property type="project" value="InterPro"/>
</dbReference>
<dbReference type="PANTHER" id="PTHR35010">
    <property type="entry name" value="BLL4672 PROTEIN-RELATED"/>
    <property type="match status" value="1"/>
</dbReference>
<dbReference type="InterPro" id="IPR041413">
    <property type="entry name" value="MLTR_LBD"/>
</dbReference>
<dbReference type="SMART" id="SM00530">
    <property type="entry name" value="HTH_XRE"/>
    <property type="match status" value="1"/>
</dbReference>
<dbReference type="PANTHER" id="PTHR35010:SF2">
    <property type="entry name" value="BLL4672 PROTEIN"/>
    <property type="match status" value="1"/>
</dbReference>
<dbReference type="Pfam" id="PF17765">
    <property type="entry name" value="MLTR_LBD"/>
    <property type="match status" value="1"/>
</dbReference>
<dbReference type="Pfam" id="PF13560">
    <property type="entry name" value="HTH_31"/>
    <property type="match status" value="1"/>
</dbReference>
<dbReference type="InterPro" id="IPR001387">
    <property type="entry name" value="Cro/C1-type_HTH"/>
</dbReference>
<evidence type="ECO:0000313" key="2">
    <source>
        <dbReference type="EMBL" id="XDQ60388.1"/>
    </source>
</evidence>
<accession>A0AB39RYC9</accession>
<gene>
    <name evidence="2" type="ORF">AB5J50_06230</name>
</gene>
<sequence length="303" mass="33646">MKSEQQNGTELGRFLRARRARVTPEEAGLRAGAGLRRTPGLRREELATLAGISIDYYVRLERGKETRPSPSVVDALARALLLEETEHEHLRSLAALAARRAPEPPVAPSRTVRPGVRLLLESLRPGPSHVVSRTNDLLAWNPAGLRLLPGMEDWPLRQRNIARYVFLHPAARELFHDWDHQIRGCVARLRALAGTDPDAPDLTRLAGELLLKSPEFARLWERYDVKGSTHGRKTFHHPEVGDLTLGYQSMELEGTPGHRLITYYAEPGTAEHDAIVLLDMLAPENASHRPVPSDGPSASAPSF</sequence>
<reference evidence="2" key="1">
    <citation type="submission" date="2024-07" db="EMBL/GenBank/DDBJ databases">
        <authorList>
            <person name="Yu S.T."/>
        </authorList>
    </citation>
    <scope>NUCLEOTIDE SEQUENCE</scope>
    <source>
        <strain evidence="2">R35</strain>
    </source>
</reference>
<name>A0AB39RYC9_9ACTN</name>
<protein>
    <submittedName>
        <fullName evidence="2">Helix-turn-helix transcriptional regulator</fullName>
    </submittedName>
</protein>
<dbReference type="EMBL" id="CP163440">
    <property type="protein sequence ID" value="XDQ60388.1"/>
    <property type="molecule type" value="Genomic_DNA"/>
</dbReference>
<dbReference type="RefSeq" id="WP_369255659.1">
    <property type="nucleotide sequence ID" value="NZ_CP163440.1"/>
</dbReference>
<dbReference type="PROSITE" id="PS50943">
    <property type="entry name" value="HTH_CROC1"/>
    <property type="match status" value="1"/>
</dbReference>
<dbReference type="Gene3D" id="3.30.450.180">
    <property type="match status" value="1"/>
</dbReference>